<feature type="transmembrane region" description="Helical" evidence="7">
    <location>
        <begin position="278"/>
        <end position="304"/>
    </location>
</feature>
<reference evidence="10 11" key="1">
    <citation type="journal article" date="2023" name="Commun. Biol.">
        <title>Genome analysis of Parmales, the sister group of diatoms, reveals the evolutionary specialization of diatoms from phago-mixotrophs to photoautotrophs.</title>
        <authorList>
            <person name="Ban H."/>
            <person name="Sato S."/>
            <person name="Yoshikawa S."/>
            <person name="Yamada K."/>
            <person name="Nakamura Y."/>
            <person name="Ichinomiya M."/>
            <person name="Sato N."/>
            <person name="Blanc-Mathieu R."/>
            <person name="Endo H."/>
            <person name="Kuwata A."/>
            <person name="Ogata H."/>
        </authorList>
    </citation>
    <scope>NUCLEOTIDE SEQUENCE [LARGE SCALE GENOMIC DNA]</scope>
</reference>
<keyword evidence="3 8" id="KW-0732">Signal</keyword>
<evidence type="ECO:0000256" key="2">
    <source>
        <dbReference type="ARBA" id="ARBA00022692"/>
    </source>
</evidence>
<feature type="transmembrane region" description="Helical" evidence="7">
    <location>
        <begin position="316"/>
        <end position="334"/>
    </location>
</feature>
<evidence type="ECO:0000256" key="1">
    <source>
        <dbReference type="ARBA" id="ARBA00004141"/>
    </source>
</evidence>
<feature type="domain" description="GOST seven transmembrane" evidence="9">
    <location>
        <begin position="239"/>
        <end position="450"/>
    </location>
</feature>
<feature type="region of interest" description="Disordered" evidence="6">
    <location>
        <begin position="491"/>
        <end position="510"/>
    </location>
</feature>
<feature type="transmembrane region" description="Helical" evidence="7">
    <location>
        <begin position="238"/>
        <end position="258"/>
    </location>
</feature>
<keyword evidence="2 7" id="KW-0812">Transmembrane</keyword>
<evidence type="ECO:0000256" key="7">
    <source>
        <dbReference type="SAM" id="Phobius"/>
    </source>
</evidence>
<evidence type="ECO:0000259" key="9">
    <source>
        <dbReference type="Pfam" id="PF06814"/>
    </source>
</evidence>
<evidence type="ECO:0000313" key="11">
    <source>
        <dbReference type="Proteomes" id="UP001165060"/>
    </source>
</evidence>
<dbReference type="Proteomes" id="UP001165060">
    <property type="component" value="Unassembled WGS sequence"/>
</dbReference>
<evidence type="ECO:0000256" key="8">
    <source>
        <dbReference type="SAM" id="SignalP"/>
    </source>
</evidence>
<proteinExistence type="predicted"/>
<feature type="transmembrane region" description="Helical" evidence="7">
    <location>
        <begin position="349"/>
        <end position="367"/>
    </location>
</feature>
<dbReference type="EMBL" id="BRYB01001157">
    <property type="protein sequence ID" value="GMI19339.1"/>
    <property type="molecule type" value="Genomic_DNA"/>
</dbReference>
<feature type="transmembrane region" description="Helical" evidence="7">
    <location>
        <begin position="423"/>
        <end position="442"/>
    </location>
</feature>
<feature type="chain" id="PRO_5046850819" description="GOST seven transmembrane domain-containing protein" evidence="8">
    <location>
        <begin position="16"/>
        <end position="510"/>
    </location>
</feature>
<keyword evidence="5 7" id="KW-0472">Membrane</keyword>
<evidence type="ECO:0000256" key="6">
    <source>
        <dbReference type="SAM" id="MobiDB-lite"/>
    </source>
</evidence>
<feature type="signal peptide" evidence="8">
    <location>
        <begin position="1"/>
        <end position="15"/>
    </location>
</feature>
<dbReference type="Pfam" id="PF06814">
    <property type="entry name" value="GOST_TM"/>
    <property type="match status" value="1"/>
</dbReference>
<feature type="transmembrane region" description="Helical" evidence="7">
    <location>
        <begin position="395"/>
        <end position="417"/>
    </location>
</feature>
<protein>
    <recommendedName>
        <fullName evidence="9">GOST seven transmembrane domain-containing protein</fullName>
    </recommendedName>
</protein>
<comment type="subcellular location">
    <subcellularLocation>
        <location evidence="1">Membrane</location>
        <topology evidence="1">Multi-pass membrane protein</topology>
    </subcellularLocation>
</comment>
<dbReference type="InterPro" id="IPR009637">
    <property type="entry name" value="GPR107/GPR108-like"/>
</dbReference>
<gene>
    <name evidence="10" type="ORF">TeGR_g7421</name>
</gene>
<evidence type="ECO:0000256" key="5">
    <source>
        <dbReference type="ARBA" id="ARBA00023136"/>
    </source>
</evidence>
<dbReference type="PANTHER" id="PTHR21229:SF2">
    <property type="entry name" value="RE59932P"/>
    <property type="match status" value="1"/>
</dbReference>
<keyword evidence="4 7" id="KW-1133">Transmembrane helix</keyword>
<feature type="transmembrane region" description="Helical" evidence="7">
    <location>
        <begin position="197"/>
        <end position="217"/>
    </location>
</feature>
<keyword evidence="11" id="KW-1185">Reference proteome</keyword>
<dbReference type="PANTHER" id="PTHR21229">
    <property type="entry name" value="LUNG SEVEN TRANSMEMBRANE RECEPTOR"/>
    <property type="match status" value="1"/>
</dbReference>
<evidence type="ECO:0000313" key="10">
    <source>
        <dbReference type="EMBL" id="GMI19339.1"/>
    </source>
</evidence>
<organism evidence="10 11">
    <name type="scientific">Tetraparma gracilis</name>
    <dbReference type="NCBI Taxonomy" id="2962635"/>
    <lineage>
        <taxon>Eukaryota</taxon>
        <taxon>Sar</taxon>
        <taxon>Stramenopiles</taxon>
        <taxon>Ochrophyta</taxon>
        <taxon>Bolidophyceae</taxon>
        <taxon>Parmales</taxon>
        <taxon>Triparmaceae</taxon>
        <taxon>Tetraparma</taxon>
    </lineage>
</organism>
<dbReference type="InterPro" id="IPR053937">
    <property type="entry name" value="GOST_TM"/>
</dbReference>
<evidence type="ECO:0000256" key="4">
    <source>
        <dbReference type="ARBA" id="ARBA00022989"/>
    </source>
</evidence>
<feature type="compositionally biased region" description="Acidic residues" evidence="6">
    <location>
        <begin position="495"/>
        <end position="510"/>
    </location>
</feature>
<name>A0ABQ6M4R0_9STRA</name>
<sequence>MRLSILLLLSPLLAAASFTAKETLHLSRAAEHALFVSEGGYGMAKGGVAELSLDSIFVQATKKELEGAGDDADGDADGLFGVYFMLRRYASPNAFAEEYEAAVSGNECMKTSKNADPETDIVLDASDVKTWETGQSVKKVIGEGEEGLYFLTFQRCKPMGSDSMHRVTFTFHHHLYNVDSSGKVDYLSTGEQPLPTMYLLFGLAYTGALVLWSLLLKKAKEGGGASRAGMTPGAELKVHHIHYLMGFLLAVKVLTVFADSLKFHYIRWTGSGASWSVIFYLFSFMKGMMLFTVILLIGSGWSFVKPFLNDKEKKTILFVLVLQVLDNIAIAVVASDSPGTEAYMTWENILHLVDIICCCAILFPIVWQVRALEEAVAADEKAERTIKKLTLFRQFYVLVVSYIYFTRIIVYLIATMLSYNDTWLQAFFSEGATLVFYTTVGYKFRPQARNPYLALRGYDGEDGEEAGGADAALEEEGGGMVGGVSMRTLNADEFGLPDDDELEEGGGDKL</sequence>
<comment type="caution">
    <text evidence="10">The sequence shown here is derived from an EMBL/GenBank/DDBJ whole genome shotgun (WGS) entry which is preliminary data.</text>
</comment>
<accession>A0ABQ6M4R0</accession>
<evidence type="ECO:0000256" key="3">
    <source>
        <dbReference type="ARBA" id="ARBA00022729"/>
    </source>
</evidence>